<sequence length="202" mass="22565">MALFVHRETSYYSLVLKKRRSEYNLTAFEAPPRSSTPCLAHIGKKVELDLSSDNPKTVELPEDNFQAMLFICRVIHHRNELVPRAIDPADLLHVATAIDKYGMSVALKFALAQWLHVEDSMDMTSMGYIMAASYRLADEEVFVKLRMSHILRAWTKDITTGPGREALVQAAVTVDSVMVVAKLQLRGGHVSIMGKSGASFED</sequence>
<comment type="caution">
    <text evidence="1">The sequence shown here is derived from an EMBL/GenBank/DDBJ whole genome shotgun (WGS) entry which is preliminary data.</text>
</comment>
<protein>
    <recommendedName>
        <fullName evidence="3">BTB domain-containing protein</fullName>
    </recommendedName>
</protein>
<evidence type="ECO:0000313" key="1">
    <source>
        <dbReference type="EMBL" id="KAH7012529.1"/>
    </source>
</evidence>
<dbReference type="GeneID" id="70187046"/>
<dbReference type="RefSeq" id="XP_046004794.1">
    <property type="nucleotide sequence ID" value="XM_046157500.1"/>
</dbReference>
<gene>
    <name evidence="1" type="ORF">B0I36DRAFT_355925</name>
</gene>
<organism evidence="1 2">
    <name type="scientific">Microdochium trichocladiopsis</name>
    <dbReference type="NCBI Taxonomy" id="1682393"/>
    <lineage>
        <taxon>Eukaryota</taxon>
        <taxon>Fungi</taxon>
        <taxon>Dikarya</taxon>
        <taxon>Ascomycota</taxon>
        <taxon>Pezizomycotina</taxon>
        <taxon>Sordariomycetes</taxon>
        <taxon>Xylariomycetidae</taxon>
        <taxon>Xylariales</taxon>
        <taxon>Microdochiaceae</taxon>
        <taxon>Microdochium</taxon>
    </lineage>
</organism>
<dbReference type="Proteomes" id="UP000756346">
    <property type="component" value="Unassembled WGS sequence"/>
</dbReference>
<dbReference type="AlphaFoldDB" id="A0A9P8XU28"/>
<evidence type="ECO:0000313" key="2">
    <source>
        <dbReference type="Proteomes" id="UP000756346"/>
    </source>
</evidence>
<reference evidence="1" key="1">
    <citation type="journal article" date="2021" name="Nat. Commun.">
        <title>Genetic determinants of endophytism in the Arabidopsis root mycobiome.</title>
        <authorList>
            <person name="Mesny F."/>
            <person name="Miyauchi S."/>
            <person name="Thiergart T."/>
            <person name="Pickel B."/>
            <person name="Atanasova L."/>
            <person name="Karlsson M."/>
            <person name="Huettel B."/>
            <person name="Barry K.W."/>
            <person name="Haridas S."/>
            <person name="Chen C."/>
            <person name="Bauer D."/>
            <person name="Andreopoulos W."/>
            <person name="Pangilinan J."/>
            <person name="LaButti K."/>
            <person name="Riley R."/>
            <person name="Lipzen A."/>
            <person name="Clum A."/>
            <person name="Drula E."/>
            <person name="Henrissat B."/>
            <person name="Kohler A."/>
            <person name="Grigoriev I.V."/>
            <person name="Martin F.M."/>
            <person name="Hacquard S."/>
        </authorList>
    </citation>
    <scope>NUCLEOTIDE SEQUENCE</scope>
    <source>
        <strain evidence="1">MPI-CAGE-CH-0230</strain>
    </source>
</reference>
<dbReference type="EMBL" id="JAGTJQ010000014">
    <property type="protein sequence ID" value="KAH7012529.1"/>
    <property type="molecule type" value="Genomic_DNA"/>
</dbReference>
<dbReference type="OrthoDB" id="5275938at2759"/>
<accession>A0A9P8XU28</accession>
<evidence type="ECO:0008006" key="3">
    <source>
        <dbReference type="Google" id="ProtNLM"/>
    </source>
</evidence>
<keyword evidence="2" id="KW-1185">Reference proteome</keyword>
<proteinExistence type="predicted"/>
<name>A0A9P8XU28_9PEZI</name>